<organism evidence="3 4">
    <name type="scientific">Streptomyces thinghirensis</name>
    <dbReference type="NCBI Taxonomy" id="551547"/>
    <lineage>
        <taxon>Bacteria</taxon>
        <taxon>Bacillati</taxon>
        <taxon>Actinomycetota</taxon>
        <taxon>Actinomycetes</taxon>
        <taxon>Kitasatosporales</taxon>
        <taxon>Streptomycetaceae</taxon>
        <taxon>Streptomyces</taxon>
    </lineage>
</organism>
<dbReference type="CDD" id="cd16936">
    <property type="entry name" value="HATPase_RsbW-like"/>
    <property type="match status" value="1"/>
</dbReference>
<dbReference type="InterPro" id="IPR036890">
    <property type="entry name" value="HATPase_C_sf"/>
</dbReference>
<dbReference type="PANTHER" id="PTHR35526:SF3">
    <property type="entry name" value="ANTI-SIGMA-F FACTOR RSBW"/>
    <property type="match status" value="1"/>
</dbReference>
<dbReference type="EMBL" id="BAABJR010000023">
    <property type="protein sequence ID" value="GAA5215886.1"/>
    <property type="molecule type" value="Genomic_DNA"/>
</dbReference>
<protein>
    <recommendedName>
        <fullName evidence="2">Histidine kinase/HSP90-like ATPase domain-containing protein</fullName>
    </recommendedName>
</protein>
<evidence type="ECO:0000313" key="4">
    <source>
        <dbReference type="Proteomes" id="UP001499878"/>
    </source>
</evidence>
<reference evidence="4" key="1">
    <citation type="journal article" date="2019" name="Int. J. Syst. Evol. Microbiol.">
        <title>The Global Catalogue of Microorganisms (GCM) 10K type strain sequencing project: providing services to taxonomists for standard genome sequencing and annotation.</title>
        <authorList>
            <consortium name="The Broad Institute Genomics Platform"/>
            <consortium name="The Broad Institute Genome Sequencing Center for Infectious Disease"/>
            <person name="Wu L."/>
            <person name="Ma J."/>
        </authorList>
    </citation>
    <scope>NUCLEOTIDE SEQUENCE [LARGE SCALE GENOMIC DNA]</scope>
    <source>
        <strain evidence="4">JCM 18306</strain>
    </source>
</reference>
<dbReference type="PANTHER" id="PTHR35526">
    <property type="entry name" value="ANTI-SIGMA-F FACTOR RSBW-RELATED"/>
    <property type="match status" value="1"/>
</dbReference>
<dbReference type="Proteomes" id="UP001499878">
    <property type="component" value="Unassembled WGS sequence"/>
</dbReference>
<keyword evidence="1" id="KW-0808">Transferase</keyword>
<evidence type="ECO:0000256" key="1">
    <source>
        <dbReference type="ARBA" id="ARBA00022527"/>
    </source>
</evidence>
<feature type="domain" description="Histidine kinase/HSP90-like ATPase" evidence="2">
    <location>
        <begin position="59"/>
        <end position="174"/>
    </location>
</feature>
<sequence>MTLRRNDFQPLVAPAGRTERGLNLFLGEPLAPTPNLAVRTGLGSTRFAAHRIPVTTACCYEARQFTRRALMDWDLHDVCDDTVQIASELVANAVRHGQPRLGRRPVDKPAVWLALALRPQTLLCVVRDPGRAHPRLAAPPLLGERHRGLPIVNALSGAWGWTSHSPAGKSVWARVALPRT</sequence>
<keyword evidence="1" id="KW-0723">Serine/threonine-protein kinase</keyword>
<dbReference type="InterPro" id="IPR050267">
    <property type="entry name" value="Anti-sigma-factor_SerPK"/>
</dbReference>
<evidence type="ECO:0000259" key="2">
    <source>
        <dbReference type="Pfam" id="PF13581"/>
    </source>
</evidence>
<dbReference type="InterPro" id="IPR003594">
    <property type="entry name" value="HATPase_dom"/>
</dbReference>
<keyword evidence="4" id="KW-1185">Reference proteome</keyword>
<dbReference type="SUPFAM" id="SSF55874">
    <property type="entry name" value="ATPase domain of HSP90 chaperone/DNA topoisomerase II/histidine kinase"/>
    <property type="match status" value="1"/>
</dbReference>
<proteinExistence type="predicted"/>
<accession>A0ABP9TGX8</accession>
<name>A0ABP9TGX8_9ACTN</name>
<comment type="caution">
    <text evidence="3">The sequence shown here is derived from an EMBL/GenBank/DDBJ whole genome shotgun (WGS) entry which is preliminary data.</text>
</comment>
<gene>
    <name evidence="3" type="ORF">GCM10023323_66710</name>
</gene>
<dbReference type="Pfam" id="PF13581">
    <property type="entry name" value="HATPase_c_2"/>
    <property type="match status" value="1"/>
</dbReference>
<dbReference type="Gene3D" id="3.30.565.10">
    <property type="entry name" value="Histidine kinase-like ATPase, C-terminal domain"/>
    <property type="match status" value="1"/>
</dbReference>
<evidence type="ECO:0000313" key="3">
    <source>
        <dbReference type="EMBL" id="GAA5215886.1"/>
    </source>
</evidence>
<keyword evidence="1" id="KW-0418">Kinase</keyword>